<dbReference type="GO" id="GO:0004497">
    <property type="term" value="F:monooxygenase activity"/>
    <property type="evidence" value="ECO:0007669"/>
    <property type="project" value="UniProtKB-KW"/>
</dbReference>
<comment type="caution">
    <text evidence="7">The sequence shown here is derived from an EMBL/GenBank/DDBJ whole genome shotgun (WGS) entry which is preliminary data.</text>
</comment>
<dbReference type="GO" id="GO:0016705">
    <property type="term" value="F:oxidoreductase activity, acting on paired donors, with incorporation or reduction of molecular oxygen"/>
    <property type="evidence" value="ECO:0007669"/>
    <property type="project" value="InterPro"/>
</dbReference>
<evidence type="ECO:0000256" key="3">
    <source>
        <dbReference type="ARBA" id="ARBA00022723"/>
    </source>
</evidence>
<dbReference type="AlphaFoldDB" id="A0A366D6X8"/>
<comment type="similarity">
    <text evidence="1">Belongs to the cytochrome P450 family.</text>
</comment>
<keyword evidence="3" id="KW-0479">Metal-binding</keyword>
<evidence type="ECO:0000256" key="6">
    <source>
        <dbReference type="ARBA" id="ARBA00023033"/>
    </source>
</evidence>
<dbReference type="Proteomes" id="UP000252586">
    <property type="component" value="Unassembled WGS sequence"/>
</dbReference>
<dbReference type="InterPro" id="IPR017972">
    <property type="entry name" value="Cyt_P450_CS"/>
</dbReference>
<keyword evidence="2" id="KW-0349">Heme</keyword>
<evidence type="ECO:0000256" key="2">
    <source>
        <dbReference type="ARBA" id="ARBA00022617"/>
    </source>
</evidence>
<reference evidence="7 8" key="1">
    <citation type="submission" date="2018-06" db="EMBL/GenBank/DDBJ databases">
        <title>Genomic Encyclopedia of Type Strains, Phase IV (KMG-IV): sequencing the most valuable type-strain genomes for metagenomic binning, comparative biology and taxonomic classification.</title>
        <authorList>
            <person name="Goeker M."/>
        </authorList>
    </citation>
    <scope>NUCLEOTIDE SEQUENCE [LARGE SCALE GENOMIC DNA]</scope>
    <source>
        <strain evidence="7 8">DSM 44599</strain>
    </source>
</reference>
<dbReference type="PANTHER" id="PTHR46696:SF1">
    <property type="entry name" value="CYTOCHROME P450 YJIB-RELATED"/>
    <property type="match status" value="1"/>
</dbReference>
<dbReference type="PANTHER" id="PTHR46696">
    <property type="entry name" value="P450, PUTATIVE (EUROFUNG)-RELATED"/>
    <property type="match status" value="1"/>
</dbReference>
<dbReference type="PROSITE" id="PS00086">
    <property type="entry name" value="CYTOCHROME_P450"/>
    <property type="match status" value="1"/>
</dbReference>
<dbReference type="InterPro" id="IPR002397">
    <property type="entry name" value="Cyt_P450_B"/>
</dbReference>
<evidence type="ECO:0000256" key="1">
    <source>
        <dbReference type="ARBA" id="ARBA00010617"/>
    </source>
</evidence>
<proteinExistence type="inferred from homology"/>
<organism evidence="7 8">
    <name type="scientific">Nocardia puris</name>
    <dbReference type="NCBI Taxonomy" id="208602"/>
    <lineage>
        <taxon>Bacteria</taxon>
        <taxon>Bacillati</taxon>
        <taxon>Actinomycetota</taxon>
        <taxon>Actinomycetes</taxon>
        <taxon>Mycobacteriales</taxon>
        <taxon>Nocardiaceae</taxon>
        <taxon>Nocardia</taxon>
    </lineage>
</organism>
<accession>A0A366D6X8</accession>
<keyword evidence="8" id="KW-1185">Reference proteome</keyword>
<dbReference type="EMBL" id="QNRE01000015">
    <property type="protein sequence ID" value="RBO85214.1"/>
    <property type="molecule type" value="Genomic_DNA"/>
</dbReference>
<dbReference type="PRINTS" id="PR00359">
    <property type="entry name" value="BP450"/>
</dbReference>
<dbReference type="RefSeq" id="WP_067509302.1">
    <property type="nucleotide sequence ID" value="NZ_CP107943.1"/>
</dbReference>
<dbReference type="GO" id="GO:0005506">
    <property type="term" value="F:iron ion binding"/>
    <property type="evidence" value="ECO:0007669"/>
    <property type="project" value="InterPro"/>
</dbReference>
<keyword evidence="6" id="KW-0503">Monooxygenase</keyword>
<gene>
    <name evidence="7" type="ORF">DFR74_11562</name>
</gene>
<dbReference type="GO" id="GO:0020037">
    <property type="term" value="F:heme binding"/>
    <property type="evidence" value="ECO:0007669"/>
    <property type="project" value="InterPro"/>
</dbReference>
<dbReference type="Gene3D" id="1.10.630.10">
    <property type="entry name" value="Cytochrome P450"/>
    <property type="match status" value="1"/>
</dbReference>
<name>A0A366D6X8_9NOCA</name>
<evidence type="ECO:0000313" key="7">
    <source>
        <dbReference type="EMBL" id="RBO85214.1"/>
    </source>
</evidence>
<dbReference type="InterPro" id="IPR036396">
    <property type="entry name" value="Cyt_P450_sf"/>
</dbReference>
<dbReference type="SUPFAM" id="SSF48264">
    <property type="entry name" value="Cytochrome P450"/>
    <property type="match status" value="1"/>
</dbReference>
<evidence type="ECO:0000313" key="8">
    <source>
        <dbReference type="Proteomes" id="UP000252586"/>
    </source>
</evidence>
<evidence type="ECO:0000256" key="5">
    <source>
        <dbReference type="ARBA" id="ARBA00023004"/>
    </source>
</evidence>
<protein>
    <submittedName>
        <fullName evidence="7">Cytochrome P450</fullName>
    </submittedName>
</protein>
<sequence length="406" mass="41720">MVSADAFGAARDPVAVLSTVRAGYGAVAPLEFDETGSGSGLLILGYDLAVTVLNDPGNLFTADSGVWEQMVAPGGRCPMLPATAFAPSAARGESAVAHRHGYRVAIAGVDEHAVRAETARAARALIGRVCADGHADLLGQYAIPLVTHVMDGVLGFTPEVGRDVAAAAAEVRAATDLAAASAGIERALAAIGAVVAARRTHPARDVISALLADTQAALSDVDVAAIVARMHLMGTVPTWKVIASGLLRLIADTGEDADDIDVIGGSVTVASALEEVLATDPPVAAVTRWTAQHQLFEGEAVGRGIPVVVSIQAADTDPAVTGSSAHGEHLPRSIGGRWHLAWGLGSRGCPASSLARIIAETALEQILDTIHDVELATETSELLWRGKGFDRELVALPVTFPPVTPV</sequence>
<evidence type="ECO:0000256" key="4">
    <source>
        <dbReference type="ARBA" id="ARBA00023002"/>
    </source>
</evidence>
<keyword evidence="5" id="KW-0408">Iron</keyword>
<dbReference type="STRING" id="1210090.GCA_001613185_03134"/>
<keyword evidence="4" id="KW-0560">Oxidoreductase</keyword>